<dbReference type="GO" id="GO:0005524">
    <property type="term" value="F:ATP binding"/>
    <property type="evidence" value="ECO:0007669"/>
    <property type="project" value="UniProtKB-UniRule"/>
</dbReference>
<dbReference type="EMBL" id="LT607751">
    <property type="protein sequence ID" value="SCG36889.1"/>
    <property type="molecule type" value="Genomic_DNA"/>
</dbReference>
<proteinExistence type="predicted"/>
<dbReference type="AlphaFoldDB" id="A0A1C5GSX5"/>
<dbReference type="PANTHER" id="PTHR43289">
    <property type="entry name" value="MITOGEN-ACTIVATED PROTEIN KINASE KINASE KINASE 20-RELATED"/>
    <property type="match status" value="1"/>
</dbReference>
<evidence type="ECO:0000256" key="9">
    <source>
        <dbReference type="PROSITE-ProRule" id="PRU10141"/>
    </source>
</evidence>
<dbReference type="SMART" id="SM00421">
    <property type="entry name" value="HTH_LUXR"/>
    <property type="match status" value="1"/>
</dbReference>
<protein>
    <recommendedName>
        <fullName evidence="1">non-specific serine/threonine protein kinase</fullName>
        <ecNumber evidence="1">2.7.11.1</ecNumber>
    </recommendedName>
</protein>
<dbReference type="InterPro" id="IPR011009">
    <property type="entry name" value="Kinase-like_dom_sf"/>
</dbReference>
<evidence type="ECO:0000256" key="10">
    <source>
        <dbReference type="SAM" id="MobiDB-lite"/>
    </source>
</evidence>
<dbReference type="GO" id="GO:0006355">
    <property type="term" value="P:regulation of DNA-templated transcription"/>
    <property type="evidence" value="ECO:0007669"/>
    <property type="project" value="InterPro"/>
</dbReference>
<dbReference type="Gene3D" id="1.10.510.10">
    <property type="entry name" value="Transferase(Phosphotransferase) domain 1"/>
    <property type="match status" value="1"/>
</dbReference>
<evidence type="ECO:0000256" key="2">
    <source>
        <dbReference type="ARBA" id="ARBA00022527"/>
    </source>
</evidence>
<dbReference type="FunFam" id="3.30.200.20:FF:000035">
    <property type="entry name" value="Serine/threonine protein kinase Stk1"/>
    <property type="match status" value="1"/>
</dbReference>
<comment type="catalytic activity">
    <reaction evidence="8">
        <text>L-seryl-[protein] + ATP = O-phospho-L-seryl-[protein] + ADP + H(+)</text>
        <dbReference type="Rhea" id="RHEA:17989"/>
        <dbReference type="Rhea" id="RHEA-COMP:9863"/>
        <dbReference type="Rhea" id="RHEA-COMP:11604"/>
        <dbReference type="ChEBI" id="CHEBI:15378"/>
        <dbReference type="ChEBI" id="CHEBI:29999"/>
        <dbReference type="ChEBI" id="CHEBI:30616"/>
        <dbReference type="ChEBI" id="CHEBI:83421"/>
        <dbReference type="ChEBI" id="CHEBI:456216"/>
        <dbReference type="EC" id="2.7.11.1"/>
    </reaction>
</comment>
<dbReference type="Proteomes" id="UP000198210">
    <property type="component" value="Chromosome I"/>
</dbReference>
<sequence>MPVGGEEILADRYRLIDQIGSGGMGVVWRAHDRVLDRDVAVKVLSGQYAEDPVARRRVLAEARAAARLSHPHVGGVYDYGESVSDAGDPVPFVVMELLPGRTLAQRLRRGPVSVESALRICAEIASALAAAHAQGLVHRDVKPANVMLTANGARVVDFGLAAAVGQVEEASGQLLGTAAYLAPERLSDDPVVAASDVYALALILYRLLAGRAPWPAETATRMLTAHVYLEPAPLPRLPGVPPVVVDLVHRCLAKKPAKRPASAEVAVTLAHAAGIRVPLELAEELVDGDDAGPDAGGGPDRGRAAVRTDPLAGLPVGSGEPYVARLGNHLDLTLDHVDLRRQASLLLRGAVGFDLAIWAVLDPVTLMWASCVVDGGPDDERFEQELFANEYGQEDVLRIAELAEGPRIGTLHAVSQGDPATSRRFRHVLRPRGFSDELRLTCYDSEGAWGTLLLYRVGGRFTDDDVAQLAPAGRPLGAALRQTLLRGEPEPEPPVEVPADSPAPRGGRLLRPRLGRAARPPVAEPPPAPPRRPVAGSLTVSRDGRLFDMSDDARALLDTAELDRVGAAVARGRLSGLVGPAAGARHDGRWLAFHAAERDTDVAVTVQRIRPHQVSEFVSRARGLSAAQWRLLGAVVRGRNTGQIARELGISAYDAQQGMLALFRAFGVGGRVELVRTLFFDHYVPLHAADAYVPSAAAA</sequence>
<dbReference type="EC" id="2.7.11.1" evidence="1"/>
<keyword evidence="3" id="KW-0808">Transferase</keyword>
<comment type="catalytic activity">
    <reaction evidence="7">
        <text>L-threonyl-[protein] + ATP = O-phospho-L-threonyl-[protein] + ADP + H(+)</text>
        <dbReference type="Rhea" id="RHEA:46608"/>
        <dbReference type="Rhea" id="RHEA-COMP:11060"/>
        <dbReference type="Rhea" id="RHEA-COMP:11605"/>
        <dbReference type="ChEBI" id="CHEBI:15378"/>
        <dbReference type="ChEBI" id="CHEBI:30013"/>
        <dbReference type="ChEBI" id="CHEBI:30616"/>
        <dbReference type="ChEBI" id="CHEBI:61977"/>
        <dbReference type="ChEBI" id="CHEBI:456216"/>
        <dbReference type="EC" id="2.7.11.1"/>
    </reaction>
</comment>
<evidence type="ECO:0000256" key="5">
    <source>
        <dbReference type="ARBA" id="ARBA00022777"/>
    </source>
</evidence>
<gene>
    <name evidence="12" type="ORF">GA0074704_0448</name>
</gene>
<dbReference type="InterPro" id="IPR000719">
    <property type="entry name" value="Prot_kinase_dom"/>
</dbReference>
<dbReference type="InterPro" id="IPR036388">
    <property type="entry name" value="WH-like_DNA-bd_sf"/>
</dbReference>
<dbReference type="CDD" id="cd14014">
    <property type="entry name" value="STKc_PknB_like"/>
    <property type="match status" value="1"/>
</dbReference>
<evidence type="ECO:0000259" key="11">
    <source>
        <dbReference type="PROSITE" id="PS50011"/>
    </source>
</evidence>
<dbReference type="SMART" id="SM00220">
    <property type="entry name" value="S_TKc"/>
    <property type="match status" value="1"/>
</dbReference>
<accession>A0A1C5GSX5</accession>
<dbReference type="PROSITE" id="PS00108">
    <property type="entry name" value="PROTEIN_KINASE_ST"/>
    <property type="match status" value="1"/>
</dbReference>
<feature type="binding site" evidence="9">
    <location>
        <position position="42"/>
    </location>
    <ligand>
        <name>ATP</name>
        <dbReference type="ChEBI" id="CHEBI:30616"/>
    </ligand>
</feature>
<dbReference type="InterPro" id="IPR017441">
    <property type="entry name" value="Protein_kinase_ATP_BS"/>
</dbReference>
<evidence type="ECO:0000256" key="4">
    <source>
        <dbReference type="ARBA" id="ARBA00022741"/>
    </source>
</evidence>
<evidence type="ECO:0000313" key="13">
    <source>
        <dbReference type="Proteomes" id="UP000198210"/>
    </source>
</evidence>
<feature type="domain" description="Protein kinase" evidence="11">
    <location>
        <begin position="13"/>
        <end position="274"/>
    </location>
</feature>
<dbReference type="PANTHER" id="PTHR43289:SF6">
    <property type="entry name" value="SERINE_THREONINE-PROTEIN KINASE NEKL-3"/>
    <property type="match status" value="1"/>
</dbReference>
<keyword evidence="4 9" id="KW-0547">Nucleotide-binding</keyword>
<evidence type="ECO:0000256" key="8">
    <source>
        <dbReference type="ARBA" id="ARBA00048679"/>
    </source>
</evidence>
<dbReference type="InterPro" id="IPR016032">
    <property type="entry name" value="Sig_transdc_resp-reg_C-effctor"/>
</dbReference>
<dbReference type="PROSITE" id="PS00107">
    <property type="entry name" value="PROTEIN_KINASE_ATP"/>
    <property type="match status" value="1"/>
</dbReference>
<dbReference type="InterPro" id="IPR008271">
    <property type="entry name" value="Ser/Thr_kinase_AS"/>
</dbReference>
<dbReference type="Gene3D" id="3.30.200.20">
    <property type="entry name" value="Phosphorylase Kinase, domain 1"/>
    <property type="match status" value="1"/>
</dbReference>
<evidence type="ECO:0000256" key="1">
    <source>
        <dbReference type="ARBA" id="ARBA00012513"/>
    </source>
</evidence>
<evidence type="ECO:0000313" key="12">
    <source>
        <dbReference type="EMBL" id="SCG36889.1"/>
    </source>
</evidence>
<organism evidence="12 13">
    <name type="scientific">Micromonospora siamensis</name>
    <dbReference type="NCBI Taxonomy" id="299152"/>
    <lineage>
        <taxon>Bacteria</taxon>
        <taxon>Bacillati</taxon>
        <taxon>Actinomycetota</taxon>
        <taxon>Actinomycetes</taxon>
        <taxon>Micromonosporales</taxon>
        <taxon>Micromonosporaceae</taxon>
        <taxon>Micromonospora</taxon>
    </lineage>
</organism>
<evidence type="ECO:0000256" key="3">
    <source>
        <dbReference type="ARBA" id="ARBA00022679"/>
    </source>
</evidence>
<dbReference type="SUPFAM" id="SSF46894">
    <property type="entry name" value="C-terminal effector domain of the bipartite response regulators"/>
    <property type="match status" value="1"/>
</dbReference>
<dbReference type="SUPFAM" id="SSF56112">
    <property type="entry name" value="Protein kinase-like (PK-like)"/>
    <property type="match status" value="1"/>
</dbReference>
<keyword evidence="6 9" id="KW-0067">ATP-binding</keyword>
<evidence type="ECO:0000256" key="6">
    <source>
        <dbReference type="ARBA" id="ARBA00022840"/>
    </source>
</evidence>
<dbReference type="Pfam" id="PF00069">
    <property type="entry name" value="Pkinase"/>
    <property type="match status" value="1"/>
</dbReference>
<feature type="region of interest" description="Disordered" evidence="10">
    <location>
        <begin position="487"/>
        <end position="539"/>
    </location>
</feature>
<reference evidence="12 13" key="1">
    <citation type="submission" date="2016-06" db="EMBL/GenBank/DDBJ databases">
        <authorList>
            <person name="Kjaerup R.B."/>
            <person name="Dalgaard T.S."/>
            <person name="Juul-Madsen H.R."/>
        </authorList>
    </citation>
    <scope>NUCLEOTIDE SEQUENCE [LARGE SCALE GENOMIC DNA]</scope>
    <source>
        <strain evidence="12 13">DSM 45097</strain>
    </source>
</reference>
<dbReference type="Gene3D" id="1.10.10.10">
    <property type="entry name" value="Winged helix-like DNA-binding domain superfamily/Winged helix DNA-binding domain"/>
    <property type="match status" value="1"/>
</dbReference>
<dbReference type="PROSITE" id="PS50011">
    <property type="entry name" value="PROTEIN_KINASE_DOM"/>
    <property type="match status" value="1"/>
</dbReference>
<dbReference type="InterPro" id="IPR000792">
    <property type="entry name" value="Tscrpt_reg_LuxR_C"/>
</dbReference>
<keyword evidence="13" id="KW-1185">Reference proteome</keyword>
<evidence type="ECO:0000256" key="7">
    <source>
        <dbReference type="ARBA" id="ARBA00047899"/>
    </source>
</evidence>
<dbReference type="GO" id="GO:0003677">
    <property type="term" value="F:DNA binding"/>
    <property type="evidence" value="ECO:0007669"/>
    <property type="project" value="InterPro"/>
</dbReference>
<dbReference type="GO" id="GO:0004674">
    <property type="term" value="F:protein serine/threonine kinase activity"/>
    <property type="evidence" value="ECO:0007669"/>
    <property type="project" value="UniProtKB-KW"/>
</dbReference>
<keyword evidence="5 12" id="KW-0418">Kinase</keyword>
<name>A0A1C5GSX5_9ACTN</name>
<feature type="compositionally biased region" description="Pro residues" evidence="10">
    <location>
        <begin position="522"/>
        <end position="532"/>
    </location>
</feature>
<keyword evidence="2 12" id="KW-0723">Serine/threonine-protein kinase</keyword>